<gene>
    <name evidence="5" type="ORF">UFOPK3243_00149</name>
</gene>
<dbReference type="InterPro" id="IPR041222">
    <property type="entry name" value="PriA_3primeBD"/>
</dbReference>
<evidence type="ECO:0000256" key="2">
    <source>
        <dbReference type="ARBA" id="ARBA00022840"/>
    </source>
</evidence>
<dbReference type="EMBL" id="CAFAZZ010000007">
    <property type="protein sequence ID" value="CAB4839822.1"/>
    <property type="molecule type" value="Genomic_DNA"/>
</dbReference>
<dbReference type="Gene3D" id="3.40.1440.60">
    <property type="entry name" value="PriA, 3(prime) DNA-binding domain"/>
    <property type="match status" value="1"/>
</dbReference>
<dbReference type="GO" id="GO:0006270">
    <property type="term" value="P:DNA replication initiation"/>
    <property type="evidence" value="ECO:0007669"/>
    <property type="project" value="TreeGrafter"/>
</dbReference>
<protein>
    <submittedName>
        <fullName evidence="5">Unannotated protein</fullName>
    </submittedName>
</protein>
<evidence type="ECO:0000256" key="1">
    <source>
        <dbReference type="ARBA" id="ARBA00022741"/>
    </source>
</evidence>
<proteinExistence type="predicted"/>
<organism evidence="5">
    <name type="scientific">freshwater metagenome</name>
    <dbReference type="NCBI Taxonomy" id="449393"/>
    <lineage>
        <taxon>unclassified sequences</taxon>
        <taxon>metagenomes</taxon>
        <taxon>ecological metagenomes</taxon>
    </lineage>
</organism>
<dbReference type="InterPro" id="IPR027417">
    <property type="entry name" value="P-loop_NTPase"/>
</dbReference>
<dbReference type="GO" id="GO:0005524">
    <property type="term" value="F:ATP binding"/>
    <property type="evidence" value="ECO:0007669"/>
    <property type="project" value="UniProtKB-KW"/>
</dbReference>
<evidence type="ECO:0000259" key="4">
    <source>
        <dbReference type="Pfam" id="PF17764"/>
    </source>
</evidence>
<reference evidence="5" key="1">
    <citation type="submission" date="2020-05" db="EMBL/GenBank/DDBJ databases">
        <authorList>
            <person name="Chiriac C."/>
            <person name="Salcher M."/>
            <person name="Ghai R."/>
            <person name="Kavagutti S V."/>
        </authorList>
    </citation>
    <scope>NUCLEOTIDE SEQUENCE</scope>
</reference>
<keyword evidence="1" id="KW-0547">Nucleotide-binding</keyword>
<accession>A0A6J7B3I6</accession>
<dbReference type="SUPFAM" id="SSF52540">
    <property type="entry name" value="P-loop containing nucleoside triphosphate hydrolases"/>
    <property type="match status" value="1"/>
</dbReference>
<feature type="domain" description="Primosomal protein N' 3' DNA-binding" evidence="4">
    <location>
        <begin position="38"/>
        <end position="126"/>
    </location>
</feature>
<dbReference type="Pfam" id="PF17764">
    <property type="entry name" value="PriA_3primeBD"/>
    <property type="match status" value="1"/>
</dbReference>
<dbReference type="PANTHER" id="PTHR30580">
    <property type="entry name" value="PRIMOSOMAL PROTEIN N"/>
    <property type="match status" value="1"/>
</dbReference>
<dbReference type="InterPro" id="IPR042115">
    <property type="entry name" value="PriA_3primeBD_sf"/>
</dbReference>
<evidence type="ECO:0000256" key="3">
    <source>
        <dbReference type="ARBA" id="ARBA00023125"/>
    </source>
</evidence>
<keyword evidence="2" id="KW-0067">ATP-binding</keyword>
<dbReference type="GO" id="GO:0043138">
    <property type="term" value="F:3'-5' DNA helicase activity"/>
    <property type="evidence" value="ECO:0007669"/>
    <property type="project" value="TreeGrafter"/>
</dbReference>
<dbReference type="Gene3D" id="3.40.50.300">
    <property type="entry name" value="P-loop containing nucleotide triphosphate hydrolases"/>
    <property type="match status" value="1"/>
</dbReference>
<dbReference type="AlphaFoldDB" id="A0A6J7B3I6"/>
<dbReference type="GO" id="GO:0006310">
    <property type="term" value="P:DNA recombination"/>
    <property type="evidence" value="ECO:0007669"/>
    <property type="project" value="TreeGrafter"/>
</dbReference>
<sequence length="622" mass="69010">MAVARPLRLKSEVFKRTETELAGSLPIARIWVDSGIYHLDQPFDYAIPLSMDERIRIGIRVEVSFNGKPCEGLVIDRVSESSEKLKQISKILSDVPVATRASISLIDSVAQRWAAHPYDILRSAIPPRVASVERGEWSKTKGAPLRITPSRAYIQLPAQQDANKSISEYLSKAMKSGKVLVVVPDSRSAMRLAGNFPNAVLLDSNLDRVQRYRNFLLALSGQADLVIGTRSAIFAPIENLANIVVVDEGSQHHYERRSPGWNVRDVAILRSQLEKTSLTFLGFSPSSEVARLIELKWIRYSSQKQTVPVLYFQQNHSELLPGRIFSEIRSGLHQGSVLFLVPRKGYAQAISCAKCRNIASCECGGKIFRETSKSAPQCALCGKDFGDWKCRWCEGTQPFYIGRGSQRFAQEIGSAFPGFALKSSEGEEIIDVLNDFKGIVIATPGAIPQIDQGYSRIAILEGDSYFSQSDIRSHERAREMFFSSASHLASNGKMLLVVDDSNPIIGALASWKPSIIAQRELRERSDVFLPPFSRALTLDSESSEMGSILKGLQAAVDQGRLPVSTKILGPLLISNGNSRIILTTPVEHGEELIRLIHQFQRKRSASRKSLSNLRIDPYSLTR</sequence>
<dbReference type="GO" id="GO:0003677">
    <property type="term" value="F:DNA binding"/>
    <property type="evidence" value="ECO:0007669"/>
    <property type="project" value="UniProtKB-KW"/>
</dbReference>
<name>A0A6J7B3I6_9ZZZZ</name>
<keyword evidence="3" id="KW-0238">DNA-binding</keyword>
<dbReference type="PANTHER" id="PTHR30580:SF0">
    <property type="entry name" value="PRIMOSOMAL PROTEIN N"/>
    <property type="match status" value="1"/>
</dbReference>
<evidence type="ECO:0000313" key="5">
    <source>
        <dbReference type="EMBL" id="CAB4839822.1"/>
    </source>
</evidence>
<dbReference type="GO" id="GO:0006302">
    <property type="term" value="P:double-strand break repair"/>
    <property type="evidence" value="ECO:0007669"/>
    <property type="project" value="TreeGrafter"/>
</dbReference>